<evidence type="ECO:0000313" key="1">
    <source>
        <dbReference type="EMBL" id="KFN01033.1"/>
    </source>
</evidence>
<keyword evidence="4" id="KW-1185">Reference proteome</keyword>
<organism evidence="1 3">
    <name type="scientific">Bacillus clarus</name>
    <dbReference type="NCBI Taxonomy" id="2338372"/>
    <lineage>
        <taxon>Bacteria</taxon>
        <taxon>Bacillati</taxon>
        <taxon>Bacillota</taxon>
        <taxon>Bacilli</taxon>
        <taxon>Bacillales</taxon>
        <taxon>Bacillaceae</taxon>
        <taxon>Bacillus</taxon>
        <taxon>Bacillus cereus group</taxon>
    </lineage>
</organism>
<dbReference type="Gene3D" id="3.20.20.140">
    <property type="entry name" value="Metal-dependent hydrolases"/>
    <property type="match status" value="1"/>
</dbReference>
<proteinExistence type="predicted"/>
<dbReference type="InterPro" id="IPR016195">
    <property type="entry name" value="Pol/histidinol_Pase-like"/>
</dbReference>
<evidence type="ECO:0008006" key="5">
    <source>
        <dbReference type="Google" id="ProtNLM"/>
    </source>
</evidence>
<dbReference type="Proteomes" id="UP000264294">
    <property type="component" value="Unassembled WGS sequence"/>
</dbReference>
<comment type="caution">
    <text evidence="1">The sequence shown here is derived from an EMBL/GenBank/DDBJ whole genome shotgun (WGS) entry which is preliminary data.</text>
</comment>
<dbReference type="NCBIfam" id="NF038032">
    <property type="entry name" value="CehA_McbA_metalo"/>
    <property type="match status" value="1"/>
</dbReference>
<dbReference type="PATRIC" id="fig|1405.8.peg.173"/>
<dbReference type="EMBL" id="JMQC01000008">
    <property type="protein sequence ID" value="KFN01033.1"/>
    <property type="molecule type" value="Genomic_DNA"/>
</dbReference>
<dbReference type="EMBL" id="QVOD01000015">
    <property type="protein sequence ID" value="RFT66417.1"/>
    <property type="molecule type" value="Genomic_DNA"/>
</dbReference>
<evidence type="ECO:0000313" key="3">
    <source>
        <dbReference type="Proteomes" id="UP000029389"/>
    </source>
</evidence>
<name>A0A090YSV0_9BACI</name>
<reference evidence="2 4" key="2">
    <citation type="submission" date="2018-08" db="EMBL/GenBank/DDBJ databases">
        <title>Bacillus clarus sp. nov. strain PS00077A.</title>
        <authorList>
            <person name="Mendez Acevedo M."/>
            <person name="Carroll L."/>
            <person name="Mukherjee M."/>
            <person name="Wiedmann M."/>
            <person name="Kovac J."/>
        </authorList>
    </citation>
    <scope>NUCLEOTIDE SEQUENCE [LARGE SCALE GENOMIC DNA]</scope>
    <source>
        <strain evidence="2 4">PS00077A</strain>
    </source>
</reference>
<sequence length="475" mass="54545">MIEMKSAIMLSPFVKNKHCFQMDATDSTNFTLTIDQGKNRKIPLLLILRDPSGCVRIQYQTPIIDEKLVVAKDSKFCSAGCSGGEIQSGNWELEVVYIPHCAEKVLKFTGKNVEYTVNIIVNDELKREYNREHFCKENVFIDEYSFNNVINEEHRWYKGDFHEHTNLTDGEIDDELGMKVCEKQELDFLYATEHNIVMPSYQKGSTLIIPSMELTTPYGHYNIFGMKEYINFTDYLDESFSVKNMNGLFSLMKEKGYLISVNHPFMKPWANQINIKLESIHTMEIMCDPTYKKSKPSTLEALHYFDQMWLKGLKIGGIGGSDSHLHPSKTFPGSKDPSIYGDPGTYVLCNGLSIKNLNDAIQKGRIYFSRFRKLEIDIQNEGETIYVGDEAKGNIIYNIRTDKACEWRLVVNGQIIEKEFGGDVTFEFSLHEDEYARVEGWEEDELVAFINPIHNKVKCKNGNTWYEVLGGVEGE</sequence>
<gene>
    <name evidence="2" type="ORF">D0U04_14400</name>
    <name evidence="1" type="ORF">DJ93_20</name>
</gene>
<dbReference type="SUPFAM" id="SSF89550">
    <property type="entry name" value="PHP domain-like"/>
    <property type="match status" value="1"/>
</dbReference>
<dbReference type="RefSeq" id="WP_042984083.1">
    <property type="nucleotide sequence ID" value="NZ_JMQC01000008.1"/>
</dbReference>
<evidence type="ECO:0000313" key="2">
    <source>
        <dbReference type="EMBL" id="RFT66417.1"/>
    </source>
</evidence>
<protein>
    <recommendedName>
        <fullName evidence="5">PHP domain protein</fullName>
    </recommendedName>
</protein>
<reference evidence="1 3" key="1">
    <citation type="submission" date="2014-04" db="EMBL/GenBank/DDBJ databases">
        <authorList>
            <person name="Bishop-Lilly K.A."/>
            <person name="Broomall S.M."/>
            <person name="Chain P.S."/>
            <person name="Chertkov O."/>
            <person name="Coyne S.R."/>
            <person name="Daligault H.E."/>
            <person name="Davenport K.W."/>
            <person name="Erkkila T."/>
            <person name="Frey K.G."/>
            <person name="Gibbons H.S."/>
            <person name="Gu W."/>
            <person name="Jaissle J."/>
            <person name="Johnson S.L."/>
            <person name="Koroleva G.I."/>
            <person name="Ladner J.T."/>
            <person name="Lo C.-C."/>
            <person name="Minogue T.D."/>
            <person name="Munk C."/>
            <person name="Palacios G.F."/>
            <person name="Redden C.L."/>
            <person name="Rosenzweig C.N."/>
            <person name="Scholz M.B."/>
            <person name="Teshima H."/>
            <person name="Xu Y."/>
        </authorList>
    </citation>
    <scope>NUCLEOTIDE SEQUENCE [LARGE SCALE GENOMIC DNA]</scope>
    <source>
        <strain evidence="1 3">BHP</strain>
    </source>
</reference>
<dbReference type="AlphaFoldDB" id="A0A090YSV0"/>
<accession>A0A090YSV0</accession>
<dbReference type="Proteomes" id="UP000029389">
    <property type="component" value="Unassembled WGS sequence"/>
</dbReference>
<evidence type="ECO:0000313" key="4">
    <source>
        <dbReference type="Proteomes" id="UP000264294"/>
    </source>
</evidence>